<keyword evidence="2" id="KW-1003">Cell membrane</keyword>
<dbReference type="Proteomes" id="UP001199054">
    <property type="component" value="Unassembled WGS sequence"/>
</dbReference>
<keyword evidence="4 8" id="KW-0812">Transmembrane</keyword>
<evidence type="ECO:0000256" key="7">
    <source>
        <dbReference type="ARBA" id="ARBA00024033"/>
    </source>
</evidence>
<dbReference type="InterPro" id="IPR018584">
    <property type="entry name" value="GT87"/>
</dbReference>
<dbReference type="EMBL" id="JAJAUY010000040">
    <property type="protein sequence ID" value="MCB5180311.1"/>
    <property type="molecule type" value="Genomic_DNA"/>
</dbReference>
<comment type="similarity">
    <text evidence="7">Belongs to the glycosyltransferase 87 family.</text>
</comment>
<proteinExistence type="inferred from homology"/>
<comment type="subcellular location">
    <subcellularLocation>
        <location evidence="1">Cell membrane</location>
        <topology evidence="1">Multi-pass membrane protein</topology>
    </subcellularLocation>
</comment>
<dbReference type="Pfam" id="PF09594">
    <property type="entry name" value="GT87"/>
    <property type="match status" value="1"/>
</dbReference>
<keyword evidence="6 8" id="KW-0472">Membrane</keyword>
<accession>A0ABS8B6S0</accession>
<gene>
    <name evidence="9" type="ORF">LG632_13080</name>
</gene>
<evidence type="ECO:0000256" key="2">
    <source>
        <dbReference type="ARBA" id="ARBA00022475"/>
    </source>
</evidence>
<evidence type="ECO:0000256" key="3">
    <source>
        <dbReference type="ARBA" id="ARBA00022679"/>
    </source>
</evidence>
<evidence type="ECO:0000256" key="1">
    <source>
        <dbReference type="ARBA" id="ARBA00004651"/>
    </source>
</evidence>
<feature type="transmembrane region" description="Helical" evidence="8">
    <location>
        <begin position="169"/>
        <end position="190"/>
    </location>
</feature>
<evidence type="ECO:0000313" key="9">
    <source>
        <dbReference type="EMBL" id="MCB5180311.1"/>
    </source>
</evidence>
<name>A0ABS8B6S0_9ACTN</name>
<feature type="transmembrane region" description="Helical" evidence="8">
    <location>
        <begin position="329"/>
        <end position="350"/>
    </location>
</feature>
<evidence type="ECO:0000256" key="4">
    <source>
        <dbReference type="ARBA" id="ARBA00022692"/>
    </source>
</evidence>
<evidence type="ECO:0000313" key="10">
    <source>
        <dbReference type="Proteomes" id="UP001199054"/>
    </source>
</evidence>
<evidence type="ECO:0000256" key="5">
    <source>
        <dbReference type="ARBA" id="ARBA00022989"/>
    </source>
</evidence>
<organism evidence="9 10">
    <name type="scientific">Streptomyces antimicrobicus</name>
    <dbReference type="NCBI Taxonomy" id="2883108"/>
    <lineage>
        <taxon>Bacteria</taxon>
        <taxon>Bacillati</taxon>
        <taxon>Actinomycetota</taxon>
        <taxon>Actinomycetes</taxon>
        <taxon>Kitasatosporales</taxon>
        <taxon>Streptomycetaceae</taxon>
        <taxon>Streptomyces</taxon>
    </lineage>
</organism>
<keyword evidence="10" id="KW-1185">Reference proteome</keyword>
<feature type="transmembrane region" description="Helical" evidence="8">
    <location>
        <begin position="95"/>
        <end position="128"/>
    </location>
</feature>
<evidence type="ECO:0000256" key="6">
    <source>
        <dbReference type="ARBA" id="ARBA00023136"/>
    </source>
</evidence>
<feature type="transmembrane region" description="Helical" evidence="8">
    <location>
        <begin position="140"/>
        <end position="162"/>
    </location>
</feature>
<reference evidence="9 10" key="1">
    <citation type="submission" date="2021-10" db="EMBL/GenBank/DDBJ databases">
        <title>Streptomyces sp. strain SMC 277, a novel streptomycete isolated from soil.</title>
        <authorList>
            <person name="Chanama M."/>
        </authorList>
    </citation>
    <scope>NUCLEOTIDE SEQUENCE [LARGE SCALE GENOMIC DNA]</scope>
    <source>
        <strain evidence="9 10">SMC 277</strain>
    </source>
</reference>
<keyword evidence="5 8" id="KW-1133">Transmembrane helix</keyword>
<feature type="transmembrane region" description="Helical" evidence="8">
    <location>
        <begin position="62"/>
        <end position="83"/>
    </location>
</feature>
<protein>
    <submittedName>
        <fullName evidence="9">Glycosyltransferase 87 family protein</fullName>
    </submittedName>
</protein>
<keyword evidence="3" id="KW-0808">Transferase</keyword>
<evidence type="ECO:0000256" key="8">
    <source>
        <dbReference type="SAM" id="Phobius"/>
    </source>
</evidence>
<feature type="transmembrane region" description="Helical" evidence="8">
    <location>
        <begin position="231"/>
        <end position="248"/>
    </location>
</feature>
<sequence length="379" mass="40691">MSAFFLLDRFPMVDTLVYRAEGAAVADGTDLYGFRVTEGKLAATYPPFAAILFVPTTWLPVGLLKAAFFAGNVALLALLVVLSWRFAGLPRRKGLMVAAVAAALWLEPVFQTLFFGQVNLALACLILWDLGRDDRAPGKGVALGVAAGIKLTPAVFIVYLLVTGRIKAGLTALAAFAGSVLLGVFVLPGASVDFWTRRLFETDRVGKTWIIDNQSLQGLVTRVLHTTDSGWVWPLAAAVCGGAALWLARRAHLTPGRGDRWGVTITAGTALLVSPISWSHHFVWCVPVIAVLVASGYQRTALAVTVVFASRSLWLVPHQGDMDLHMAWWQQPLASPYAVVTLVLFAAAAWQLRTPAPLTDAAVPRAQPRSAPPEPAGHL</sequence>
<comment type="caution">
    <text evidence="9">The sequence shown here is derived from an EMBL/GenBank/DDBJ whole genome shotgun (WGS) entry which is preliminary data.</text>
</comment>